<evidence type="ECO:0000313" key="1">
    <source>
        <dbReference type="EMBL" id="KAJ7571406.1"/>
    </source>
</evidence>
<reference evidence="2" key="1">
    <citation type="journal article" date="2024" name="Proc. Natl. Acad. Sci. U.S.A.">
        <title>Extraordinary preservation of gene collinearity over three hundred million years revealed in homosporous lycophytes.</title>
        <authorList>
            <person name="Li C."/>
            <person name="Wickell D."/>
            <person name="Kuo L.Y."/>
            <person name="Chen X."/>
            <person name="Nie B."/>
            <person name="Liao X."/>
            <person name="Peng D."/>
            <person name="Ji J."/>
            <person name="Jenkins J."/>
            <person name="Williams M."/>
            <person name="Shu S."/>
            <person name="Plott C."/>
            <person name="Barry K."/>
            <person name="Rajasekar S."/>
            <person name="Grimwood J."/>
            <person name="Han X."/>
            <person name="Sun S."/>
            <person name="Hou Z."/>
            <person name="He W."/>
            <person name="Dai G."/>
            <person name="Sun C."/>
            <person name="Schmutz J."/>
            <person name="Leebens-Mack J.H."/>
            <person name="Li F.W."/>
            <person name="Wang L."/>
        </authorList>
    </citation>
    <scope>NUCLEOTIDE SEQUENCE [LARGE SCALE GENOMIC DNA]</scope>
    <source>
        <strain evidence="2">cv. PW_Plant_1</strain>
    </source>
</reference>
<gene>
    <name evidence="1" type="ORF">O6H91_01G162300</name>
</gene>
<name>A0ACC2EY03_DIPCM</name>
<accession>A0ACC2EY03</accession>
<proteinExistence type="predicted"/>
<evidence type="ECO:0000313" key="2">
    <source>
        <dbReference type="Proteomes" id="UP001162992"/>
    </source>
</evidence>
<sequence>MALDSFSILAAAASFSSYSYYCSFVSECFFTAADQRRRGRHGCPAAAQHLSMQPQAGRKSHCRILQNKPVDPKLPSHMRRLYFQPPKDRLLLNFCSNTSSSSTQELASTDMASIQRNIFESETQNSLQDFSECDENVNRESELDTSEGCAPLVRALTACAMQNAAAFHFPGHRRGAAAPCSLSSRIGKAPFAFDLPELPELDNLHAPLGAIADAQRRAAVAFGADATWFLVNGSTCGIHAAVMATCKPGDYLILPRNCHMSAVSAMVLSGTLAKYVKPLHDRIWGIAHGVSRHDIDTAIREVRSAGGRIGAVLIVSPTYFGVCSSVKEISALVHEYDLPLIVDEAHGGHFIFHPELPETALQQGADIAVQSTHKVLCSLTQSAMLHVKGERVCRDRISQSLRSLQSSSPSYLLLASLDAATAQMSSEGKALIHKCLECAIFARNCLKLISGLDVLESTTIDGGIKESTRLLDPLRITVGFRHLSITGFEADDLLRADYNVVAELPSLHSLTFAFTPGVDKGDVDRMIKGLETLAARYPVKVLPNSMCPADIDPNSNIWENITVITPRDAFFAPIEKISSSEAIGRVCAESICPYPPGIPIIAPGEIVTEKAISFLKQAMKAGATISGSADPYLSFISVCKFEATP</sequence>
<dbReference type="Proteomes" id="UP001162992">
    <property type="component" value="Chromosome 1"/>
</dbReference>
<keyword evidence="2" id="KW-1185">Reference proteome</keyword>
<organism evidence="1 2">
    <name type="scientific">Diphasiastrum complanatum</name>
    <name type="common">Issler's clubmoss</name>
    <name type="synonym">Lycopodium complanatum</name>
    <dbReference type="NCBI Taxonomy" id="34168"/>
    <lineage>
        <taxon>Eukaryota</taxon>
        <taxon>Viridiplantae</taxon>
        <taxon>Streptophyta</taxon>
        <taxon>Embryophyta</taxon>
        <taxon>Tracheophyta</taxon>
        <taxon>Lycopodiopsida</taxon>
        <taxon>Lycopodiales</taxon>
        <taxon>Lycopodiaceae</taxon>
        <taxon>Lycopodioideae</taxon>
        <taxon>Diphasiastrum</taxon>
    </lineage>
</organism>
<comment type="caution">
    <text evidence="1">The sequence shown here is derived from an EMBL/GenBank/DDBJ whole genome shotgun (WGS) entry which is preliminary data.</text>
</comment>
<dbReference type="EMBL" id="CM055092">
    <property type="protein sequence ID" value="KAJ7571406.1"/>
    <property type="molecule type" value="Genomic_DNA"/>
</dbReference>
<protein>
    <submittedName>
        <fullName evidence="1">Uncharacterized protein</fullName>
    </submittedName>
</protein>